<dbReference type="PANTHER" id="PTHR43065">
    <property type="entry name" value="SENSOR HISTIDINE KINASE"/>
    <property type="match status" value="1"/>
</dbReference>
<name>A0A2U2BCX4_9BACT</name>
<dbReference type="GO" id="GO:0005524">
    <property type="term" value="F:ATP binding"/>
    <property type="evidence" value="ECO:0007669"/>
    <property type="project" value="UniProtKB-KW"/>
</dbReference>
<keyword evidence="4" id="KW-0547">Nucleotide-binding</keyword>
<dbReference type="PRINTS" id="PR00344">
    <property type="entry name" value="BCTRLSENSOR"/>
</dbReference>
<organism evidence="4 5">
    <name type="scientific">Marinilabilia rubra</name>
    <dbReference type="NCBI Taxonomy" id="2162893"/>
    <lineage>
        <taxon>Bacteria</taxon>
        <taxon>Pseudomonadati</taxon>
        <taxon>Bacteroidota</taxon>
        <taxon>Bacteroidia</taxon>
        <taxon>Marinilabiliales</taxon>
        <taxon>Marinilabiliaceae</taxon>
        <taxon>Marinilabilia</taxon>
    </lineage>
</organism>
<dbReference type="Pfam" id="PF02518">
    <property type="entry name" value="HATPase_c"/>
    <property type="match status" value="1"/>
</dbReference>
<proteinExistence type="predicted"/>
<comment type="catalytic activity">
    <reaction evidence="1">
        <text>ATP + protein L-histidine = ADP + protein N-phospho-L-histidine.</text>
        <dbReference type="EC" id="2.7.13.3"/>
    </reaction>
</comment>
<dbReference type="SUPFAM" id="SSF55874">
    <property type="entry name" value="ATPase domain of HSP90 chaperone/DNA topoisomerase II/histidine kinase"/>
    <property type="match status" value="1"/>
</dbReference>
<evidence type="ECO:0000313" key="4">
    <source>
        <dbReference type="EMBL" id="PWE00910.1"/>
    </source>
</evidence>
<dbReference type="InterPro" id="IPR003594">
    <property type="entry name" value="HATPase_dom"/>
</dbReference>
<dbReference type="Gene3D" id="3.30.565.10">
    <property type="entry name" value="Histidine kinase-like ATPase, C-terminal domain"/>
    <property type="match status" value="1"/>
</dbReference>
<dbReference type="AlphaFoldDB" id="A0A2U2BCX4"/>
<dbReference type="Proteomes" id="UP000244956">
    <property type="component" value="Unassembled WGS sequence"/>
</dbReference>
<sequence length="168" mass="18212">MHIMDIAENSIKAGADEVDVSLVFLGETLEMTIRDNGCGMDAEMVQKITDPYTTSRTTRKVGLGLPFLKMNAEQTGGKVEVVSAPGEGTTVKAVFFTSNIDCIPLGEVASTLSLLITGNPAINVKVRIQKDEEVYEISSREINDILDGIPISHPKVGVFVKNMLKEEL</sequence>
<dbReference type="InterPro" id="IPR036890">
    <property type="entry name" value="HATPase_C_sf"/>
</dbReference>
<evidence type="ECO:0000256" key="2">
    <source>
        <dbReference type="ARBA" id="ARBA00012438"/>
    </source>
</evidence>
<gene>
    <name evidence="4" type="ORF">DDZ16_04570</name>
</gene>
<dbReference type="EMBL" id="QEWP01000002">
    <property type="protein sequence ID" value="PWE00910.1"/>
    <property type="molecule type" value="Genomic_DNA"/>
</dbReference>
<evidence type="ECO:0000256" key="1">
    <source>
        <dbReference type="ARBA" id="ARBA00000085"/>
    </source>
</evidence>
<dbReference type="InterPro" id="IPR005467">
    <property type="entry name" value="His_kinase_dom"/>
</dbReference>
<dbReference type="PROSITE" id="PS50109">
    <property type="entry name" value="HIS_KIN"/>
    <property type="match status" value="1"/>
</dbReference>
<evidence type="ECO:0000313" key="5">
    <source>
        <dbReference type="Proteomes" id="UP000244956"/>
    </source>
</evidence>
<dbReference type="OrthoDB" id="1046984at2"/>
<keyword evidence="4" id="KW-0067">ATP-binding</keyword>
<keyword evidence="5" id="KW-1185">Reference proteome</keyword>
<evidence type="ECO:0000259" key="3">
    <source>
        <dbReference type="PROSITE" id="PS50109"/>
    </source>
</evidence>
<dbReference type="GO" id="GO:0004673">
    <property type="term" value="F:protein histidine kinase activity"/>
    <property type="evidence" value="ECO:0007669"/>
    <property type="project" value="UniProtKB-EC"/>
</dbReference>
<comment type="caution">
    <text evidence="4">The sequence shown here is derived from an EMBL/GenBank/DDBJ whole genome shotgun (WGS) entry which is preliminary data.</text>
</comment>
<dbReference type="SMART" id="SM00387">
    <property type="entry name" value="HATPase_c"/>
    <property type="match status" value="1"/>
</dbReference>
<accession>A0A2U2BCX4</accession>
<dbReference type="InterPro" id="IPR004358">
    <property type="entry name" value="Sig_transdc_His_kin-like_C"/>
</dbReference>
<feature type="domain" description="Histidine kinase" evidence="3">
    <location>
        <begin position="1"/>
        <end position="99"/>
    </location>
</feature>
<dbReference type="EC" id="2.7.13.3" evidence="2"/>
<protein>
    <recommendedName>
        <fullName evidence="2">histidine kinase</fullName>
        <ecNumber evidence="2">2.7.13.3</ecNumber>
    </recommendedName>
</protein>
<reference evidence="4 5" key="1">
    <citation type="submission" date="2018-05" db="EMBL/GenBank/DDBJ databases">
        <title>Marinilabilia rubrum sp. nov., isolated from saltern sediment.</title>
        <authorList>
            <person name="Zhang R."/>
        </authorList>
    </citation>
    <scope>NUCLEOTIDE SEQUENCE [LARGE SCALE GENOMIC DNA]</scope>
    <source>
        <strain evidence="4 5">WTE16</strain>
    </source>
</reference>